<comment type="caution">
    <text evidence="2">The sequence shown here is derived from an EMBL/GenBank/DDBJ whole genome shotgun (WGS) entry which is preliminary data.</text>
</comment>
<reference evidence="2" key="1">
    <citation type="submission" date="2021-10" db="EMBL/GenBank/DDBJ databases">
        <title>Tropical sea cucumber genome reveals ecological adaptation and Cuvierian tubules defense mechanism.</title>
        <authorList>
            <person name="Chen T."/>
        </authorList>
    </citation>
    <scope>NUCLEOTIDE SEQUENCE</scope>
    <source>
        <strain evidence="2">Nanhai2018</strain>
        <tissue evidence="2">Muscle</tissue>
    </source>
</reference>
<sequence>MVSRSLYLPSKRLMVLLQTIFLNFLHFTNLPDPYAHHHRDYSMELRQNARRVREHF</sequence>
<gene>
    <name evidence="2" type="ORF">HOLleu_30985</name>
</gene>
<keyword evidence="1" id="KW-1133">Transmembrane helix</keyword>
<accession>A0A9Q1GXK6</accession>
<keyword evidence="1" id="KW-0812">Transmembrane</keyword>
<organism evidence="2 3">
    <name type="scientific">Holothuria leucospilota</name>
    <name type="common">Black long sea cucumber</name>
    <name type="synonym">Mertensiothuria leucospilota</name>
    <dbReference type="NCBI Taxonomy" id="206669"/>
    <lineage>
        <taxon>Eukaryota</taxon>
        <taxon>Metazoa</taxon>
        <taxon>Echinodermata</taxon>
        <taxon>Eleutherozoa</taxon>
        <taxon>Echinozoa</taxon>
        <taxon>Holothuroidea</taxon>
        <taxon>Aspidochirotacea</taxon>
        <taxon>Aspidochirotida</taxon>
        <taxon>Holothuriidae</taxon>
        <taxon>Holothuria</taxon>
    </lineage>
</organism>
<proteinExistence type="predicted"/>
<keyword evidence="1" id="KW-0472">Membrane</keyword>
<dbReference type="EMBL" id="JAIZAY010000015">
    <property type="protein sequence ID" value="KAJ8028677.1"/>
    <property type="molecule type" value="Genomic_DNA"/>
</dbReference>
<name>A0A9Q1GXK6_HOLLE</name>
<feature type="transmembrane region" description="Helical" evidence="1">
    <location>
        <begin position="12"/>
        <end position="30"/>
    </location>
</feature>
<evidence type="ECO:0000313" key="3">
    <source>
        <dbReference type="Proteomes" id="UP001152320"/>
    </source>
</evidence>
<keyword evidence="3" id="KW-1185">Reference proteome</keyword>
<dbReference type="AlphaFoldDB" id="A0A9Q1GXK6"/>
<dbReference type="Proteomes" id="UP001152320">
    <property type="component" value="Chromosome 15"/>
</dbReference>
<evidence type="ECO:0000313" key="2">
    <source>
        <dbReference type="EMBL" id="KAJ8028677.1"/>
    </source>
</evidence>
<protein>
    <submittedName>
        <fullName evidence="2">Uncharacterized protein</fullName>
    </submittedName>
</protein>
<evidence type="ECO:0000256" key="1">
    <source>
        <dbReference type="SAM" id="Phobius"/>
    </source>
</evidence>